<dbReference type="InterPro" id="IPR049940">
    <property type="entry name" value="GluQ/Sye"/>
</dbReference>
<dbReference type="PANTHER" id="PTHR43311:SF2">
    <property type="entry name" value="GLUTAMATE--TRNA LIGASE, MITOCHONDRIAL-RELATED"/>
    <property type="match status" value="1"/>
</dbReference>
<dbReference type="Gene3D" id="3.40.50.620">
    <property type="entry name" value="HUPs"/>
    <property type="match status" value="1"/>
</dbReference>
<dbReference type="GO" id="GO:0005524">
    <property type="term" value="F:ATP binding"/>
    <property type="evidence" value="ECO:0007669"/>
    <property type="project" value="UniProtKB-KW"/>
</dbReference>
<dbReference type="Pfam" id="PF00749">
    <property type="entry name" value="tRNA-synt_1c"/>
    <property type="match status" value="1"/>
</dbReference>
<dbReference type="GO" id="GO:0005739">
    <property type="term" value="C:mitochondrion"/>
    <property type="evidence" value="ECO:0007669"/>
    <property type="project" value="TreeGrafter"/>
</dbReference>
<dbReference type="InterPro" id="IPR014729">
    <property type="entry name" value="Rossmann-like_a/b/a_fold"/>
</dbReference>
<evidence type="ECO:0000256" key="2">
    <source>
        <dbReference type="ARBA" id="ARBA00022741"/>
    </source>
</evidence>
<feature type="domain" description="Glutamyl/glutaminyl-tRNA synthetase class Ib catalytic" evidence="5">
    <location>
        <begin position="2"/>
        <end position="77"/>
    </location>
</feature>
<evidence type="ECO:0000313" key="6">
    <source>
        <dbReference type="EMBL" id="KAF2302282.1"/>
    </source>
</evidence>
<organism evidence="6 7">
    <name type="scientific">Hevea brasiliensis</name>
    <name type="common">Para rubber tree</name>
    <name type="synonym">Siphonia brasiliensis</name>
    <dbReference type="NCBI Taxonomy" id="3981"/>
    <lineage>
        <taxon>Eukaryota</taxon>
        <taxon>Viridiplantae</taxon>
        <taxon>Streptophyta</taxon>
        <taxon>Embryophyta</taxon>
        <taxon>Tracheophyta</taxon>
        <taxon>Spermatophyta</taxon>
        <taxon>Magnoliopsida</taxon>
        <taxon>eudicotyledons</taxon>
        <taxon>Gunneridae</taxon>
        <taxon>Pentapetalae</taxon>
        <taxon>rosids</taxon>
        <taxon>fabids</taxon>
        <taxon>Malpighiales</taxon>
        <taxon>Euphorbiaceae</taxon>
        <taxon>Crotonoideae</taxon>
        <taxon>Micrandreae</taxon>
        <taxon>Hevea</taxon>
    </lineage>
</organism>
<evidence type="ECO:0000256" key="3">
    <source>
        <dbReference type="ARBA" id="ARBA00022840"/>
    </source>
</evidence>
<keyword evidence="3" id="KW-0067">ATP-binding</keyword>
<dbReference type="GO" id="GO:0004818">
    <property type="term" value="F:glutamate-tRNA ligase activity"/>
    <property type="evidence" value="ECO:0007669"/>
    <property type="project" value="TreeGrafter"/>
</dbReference>
<dbReference type="GO" id="GO:0006424">
    <property type="term" value="P:glutamyl-tRNA aminoacylation"/>
    <property type="evidence" value="ECO:0007669"/>
    <property type="project" value="TreeGrafter"/>
</dbReference>
<evidence type="ECO:0000259" key="5">
    <source>
        <dbReference type="Pfam" id="PF00749"/>
    </source>
</evidence>
<keyword evidence="1" id="KW-0436">Ligase</keyword>
<reference evidence="6 7" key="1">
    <citation type="journal article" date="2020" name="Mol. Plant">
        <title>The Chromosome-Based Rubber Tree Genome Provides New Insights into Spurge Genome Evolution and Rubber Biosynthesis.</title>
        <authorList>
            <person name="Liu J."/>
            <person name="Shi C."/>
            <person name="Shi C.C."/>
            <person name="Li W."/>
            <person name="Zhang Q.J."/>
            <person name="Zhang Y."/>
            <person name="Li K."/>
            <person name="Lu H.F."/>
            <person name="Shi C."/>
            <person name="Zhu S.T."/>
            <person name="Xiao Z.Y."/>
            <person name="Nan H."/>
            <person name="Yue Y."/>
            <person name="Zhu X.G."/>
            <person name="Wu Y."/>
            <person name="Hong X.N."/>
            <person name="Fan G.Y."/>
            <person name="Tong Y."/>
            <person name="Zhang D."/>
            <person name="Mao C.L."/>
            <person name="Liu Y.L."/>
            <person name="Hao S.J."/>
            <person name="Liu W.Q."/>
            <person name="Lv M.Q."/>
            <person name="Zhang H.B."/>
            <person name="Liu Y."/>
            <person name="Hu-Tang G.R."/>
            <person name="Wang J.P."/>
            <person name="Wang J.H."/>
            <person name="Sun Y.H."/>
            <person name="Ni S.B."/>
            <person name="Chen W.B."/>
            <person name="Zhang X.C."/>
            <person name="Jiao Y.N."/>
            <person name="Eichler E.E."/>
            <person name="Li G.H."/>
            <person name="Liu X."/>
            <person name="Gao L.Z."/>
        </authorList>
    </citation>
    <scope>NUCLEOTIDE SEQUENCE [LARGE SCALE GENOMIC DNA]</scope>
    <source>
        <strain evidence="7">cv. GT1</strain>
        <tissue evidence="6">Leaf</tissue>
    </source>
</reference>
<proteinExistence type="predicted"/>
<dbReference type="InterPro" id="IPR020058">
    <property type="entry name" value="Glu/Gln-tRNA-synth_Ib_cat-dom"/>
</dbReference>
<evidence type="ECO:0000256" key="1">
    <source>
        <dbReference type="ARBA" id="ARBA00022598"/>
    </source>
</evidence>
<keyword evidence="2" id="KW-0547">Nucleotide-binding</keyword>
<dbReference type="EMBL" id="JAAGAX010000010">
    <property type="protein sequence ID" value="KAF2302282.1"/>
    <property type="molecule type" value="Genomic_DNA"/>
</dbReference>
<dbReference type="Proteomes" id="UP000467840">
    <property type="component" value="Chromosome 4"/>
</dbReference>
<comment type="caution">
    <text evidence="6">The sequence shown here is derived from an EMBL/GenBank/DDBJ whole genome shotgun (WGS) entry which is preliminary data.</text>
</comment>
<keyword evidence="4" id="KW-0030">Aminoacyl-tRNA synthetase</keyword>
<name>A0A6A6LLF9_HEVBR</name>
<dbReference type="SUPFAM" id="SSF52374">
    <property type="entry name" value="Nucleotidylyl transferase"/>
    <property type="match status" value="1"/>
</dbReference>
<protein>
    <recommendedName>
        <fullName evidence="5">Glutamyl/glutaminyl-tRNA synthetase class Ib catalytic domain-containing protein</fullName>
    </recommendedName>
</protein>
<evidence type="ECO:0000313" key="7">
    <source>
        <dbReference type="Proteomes" id="UP000467840"/>
    </source>
</evidence>
<dbReference type="PANTHER" id="PTHR43311">
    <property type="entry name" value="GLUTAMATE--TRNA LIGASE"/>
    <property type="match status" value="1"/>
</dbReference>
<gene>
    <name evidence="6" type="ORF">GH714_033981</name>
</gene>
<sequence>MRTDVRPVYNFCVTVDDAAMAISHVIRVEEHLPNILRQALIYKALGLHMPYFVHVSLILALDRIKLSKRNGATSVGHVLASSVAYLCRFDILAF</sequence>
<keyword evidence="7" id="KW-1185">Reference proteome</keyword>
<dbReference type="AlphaFoldDB" id="A0A6A6LLF9"/>
<accession>A0A6A6LLF9</accession>
<evidence type="ECO:0000256" key="4">
    <source>
        <dbReference type="ARBA" id="ARBA00023146"/>
    </source>
</evidence>